<proteinExistence type="predicted"/>
<keyword evidence="2" id="KW-1185">Reference proteome</keyword>
<dbReference type="EMBL" id="BJWH01000001">
    <property type="protein sequence ID" value="GEL96633.1"/>
    <property type="molecule type" value="Genomic_DNA"/>
</dbReference>
<name>A0A511JFY3_9CELL</name>
<comment type="caution">
    <text evidence="1">The sequence shown here is derived from an EMBL/GenBank/DDBJ whole genome shotgun (WGS) entry which is preliminary data.</text>
</comment>
<dbReference type="Proteomes" id="UP000321049">
    <property type="component" value="Unassembled WGS sequence"/>
</dbReference>
<sequence>MVYALDEEISGTASTTLGALSVLMEGHILDQAELEVLRAPS</sequence>
<evidence type="ECO:0000313" key="2">
    <source>
        <dbReference type="Proteomes" id="UP000321049"/>
    </source>
</evidence>
<accession>A0A511JFY3</accession>
<evidence type="ECO:0000313" key="1">
    <source>
        <dbReference type="EMBL" id="GEL96633.1"/>
    </source>
</evidence>
<gene>
    <name evidence="1" type="ORF">CTE05_01800</name>
</gene>
<protein>
    <submittedName>
        <fullName evidence="1">Uncharacterized protein</fullName>
    </submittedName>
</protein>
<dbReference type="RefSeq" id="WP_281286141.1">
    <property type="nucleotide sequence ID" value="NZ_BJWH01000001.1"/>
</dbReference>
<dbReference type="AlphaFoldDB" id="A0A511JFY3"/>
<organism evidence="1 2">
    <name type="scientific">Cellulomonas terrae</name>
    <dbReference type="NCBI Taxonomy" id="311234"/>
    <lineage>
        <taxon>Bacteria</taxon>
        <taxon>Bacillati</taxon>
        <taxon>Actinomycetota</taxon>
        <taxon>Actinomycetes</taxon>
        <taxon>Micrococcales</taxon>
        <taxon>Cellulomonadaceae</taxon>
        <taxon>Cellulomonas</taxon>
    </lineage>
</organism>
<reference evidence="1 2" key="1">
    <citation type="submission" date="2019-07" db="EMBL/GenBank/DDBJ databases">
        <title>Whole genome shotgun sequence of Cellulomonas terrae NBRC 100819.</title>
        <authorList>
            <person name="Hosoyama A."/>
            <person name="Uohara A."/>
            <person name="Ohji S."/>
            <person name="Ichikawa N."/>
        </authorList>
    </citation>
    <scope>NUCLEOTIDE SEQUENCE [LARGE SCALE GENOMIC DNA]</scope>
    <source>
        <strain evidence="1 2">NBRC 100819</strain>
    </source>
</reference>